<comment type="function">
    <text evidence="11">Mediates influx of magnesium ions. Alternates between open and closed states. Activated by low cytoplasmic Mg(2+) levels. Inactive when cytoplasmic Mg(2+) levels are high.</text>
</comment>
<dbReference type="SUPFAM" id="SSF143865">
    <property type="entry name" value="CorA soluble domain-like"/>
    <property type="match status" value="1"/>
</dbReference>
<evidence type="ECO:0000256" key="12">
    <source>
        <dbReference type="SAM" id="Phobius"/>
    </source>
</evidence>
<keyword evidence="6" id="KW-0460">Magnesium</keyword>
<dbReference type="InterPro" id="IPR045863">
    <property type="entry name" value="CorA_TM1_TM2"/>
</dbReference>
<keyword evidence="4" id="KW-1003">Cell membrane</keyword>
<reference evidence="13 14" key="1">
    <citation type="journal article" date="2018" name="Nat. Biotechnol.">
        <title>A standardized bacterial taxonomy based on genome phylogeny substantially revises the tree of life.</title>
        <authorList>
            <person name="Parks D.H."/>
            <person name="Chuvochina M."/>
            <person name="Waite D.W."/>
            <person name="Rinke C."/>
            <person name="Skarshewski A."/>
            <person name="Chaumeil P.A."/>
            <person name="Hugenholtz P."/>
        </authorList>
    </citation>
    <scope>NUCLEOTIDE SEQUENCE [LARGE SCALE GENOMIC DNA]</scope>
    <source>
        <strain evidence="13">UBA9667</strain>
    </source>
</reference>
<feature type="transmembrane region" description="Helical" evidence="12">
    <location>
        <begin position="83"/>
        <end position="103"/>
    </location>
</feature>
<name>A0A3D2SC35_9BACE</name>
<dbReference type="Gene3D" id="1.20.58.340">
    <property type="entry name" value="Magnesium transport protein CorA, transmembrane region"/>
    <property type="match status" value="2"/>
</dbReference>
<keyword evidence="9 12" id="KW-0472">Membrane</keyword>
<dbReference type="SUPFAM" id="SSF144083">
    <property type="entry name" value="Magnesium transport protein CorA, transmembrane region"/>
    <property type="match status" value="1"/>
</dbReference>
<evidence type="ECO:0000256" key="11">
    <source>
        <dbReference type="ARBA" id="ARBA00045497"/>
    </source>
</evidence>
<dbReference type="InterPro" id="IPR045861">
    <property type="entry name" value="CorA_cytoplasmic_dom"/>
</dbReference>
<feature type="non-terminal residue" evidence="13">
    <location>
        <position position="1"/>
    </location>
</feature>
<keyword evidence="7 12" id="KW-1133">Transmembrane helix</keyword>
<evidence type="ECO:0000256" key="2">
    <source>
        <dbReference type="ARBA" id="ARBA00009765"/>
    </source>
</evidence>
<dbReference type="FunFam" id="1.20.58.340:FF:000004">
    <property type="entry name" value="Magnesium transport protein CorA"/>
    <property type="match status" value="1"/>
</dbReference>
<dbReference type="GO" id="GO:0005886">
    <property type="term" value="C:plasma membrane"/>
    <property type="evidence" value="ECO:0007669"/>
    <property type="project" value="UniProtKB-SubCell"/>
</dbReference>
<comment type="caution">
    <text evidence="13">The sequence shown here is derived from an EMBL/GenBank/DDBJ whole genome shotgun (WGS) entry which is preliminary data.</text>
</comment>
<dbReference type="GO" id="GO:0015087">
    <property type="term" value="F:cobalt ion transmembrane transporter activity"/>
    <property type="evidence" value="ECO:0007669"/>
    <property type="project" value="TreeGrafter"/>
</dbReference>
<evidence type="ECO:0000256" key="10">
    <source>
        <dbReference type="ARBA" id="ARBA00034269"/>
    </source>
</evidence>
<evidence type="ECO:0000256" key="1">
    <source>
        <dbReference type="ARBA" id="ARBA00004651"/>
    </source>
</evidence>
<evidence type="ECO:0000256" key="3">
    <source>
        <dbReference type="ARBA" id="ARBA00022448"/>
    </source>
</evidence>
<dbReference type="PANTHER" id="PTHR46494">
    <property type="entry name" value="CORA FAMILY METAL ION TRANSPORTER (EUROFUNG)"/>
    <property type="match status" value="1"/>
</dbReference>
<dbReference type="Proteomes" id="UP000263098">
    <property type="component" value="Unassembled WGS sequence"/>
</dbReference>
<evidence type="ECO:0000313" key="14">
    <source>
        <dbReference type="Proteomes" id="UP000263098"/>
    </source>
</evidence>
<proteinExistence type="inferred from homology"/>
<organism evidence="13 14">
    <name type="scientific">Bacteroides graminisolvens</name>
    <dbReference type="NCBI Taxonomy" id="477666"/>
    <lineage>
        <taxon>Bacteria</taxon>
        <taxon>Pseudomonadati</taxon>
        <taxon>Bacteroidota</taxon>
        <taxon>Bacteroidia</taxon>
        <taxon>Bacteroidales</taxon>
        <taxon>Bacteroidaceae</taxon>
        <taxon>Bacteroides</taxon>
    </lineage>
</organism>
<evidence type="ECO:0000256" key="7">
    <source>
        <dbReference type="ARBA" id="ARBA00022989"/>
    </source>
</evidence>
<dbReference type="InterPro" id="IPR002523">
    <property type="entry name" value="MgTranspt_CorA/ZnTranspt_ZntB"/>
</dbReference>
<evidence type="ECO:0000256" key="6">
    <source>
        <dbReference type="ARBA" id="ARBA00022842"/>
    </source>
</evidence>
<comment type="catalytic activity">
    <reaction evidence="10">
        <text>Mg(2+)(in) = Mg(2+)(out)</text>
        <dbReference type="Rhea" id="RHEA:29827"/>
        <dbReference type="ChEBI" id="CHEBI:18420"/>
    </reaction>
</comment>
<keyword evidence="8" id="KW-0406">Ion transport</keyword>
<dbReference type="PANTHER" id="PTHR46494:SF1">
    <property type="entry name" value="CORA FAMILY METAL ION TRANSPORTER (EUROFUNG)"/>
    <property type="match status" value="1"/>
</dbReference>
<evidence type="ECO:0000256" key="9">
    <source>
        <dbReference type="ARBA" id="ARBA00023136"/>
    </source>
</evidence>
<evidence type="ECO:0000256" key="5">
    <source>
        <dbReference type="ARBA" id="ARBA00022692"/>
    </source>
</evidence>
<sequence>MHKVNRPFFNDVNDHLQFVLQTIDICRETLSSLVDLYISNNDLRMNDIMKRLTVVSTIFIPLTFLAGVWGMNFKFMPELDWRYGYVAAWAIMLVTGLLVYWFLKRKKWH</sequence>
<evidence type="ECO:0000256" key="4">
    <source>
        <dbReference type="ARBA" id="ARBA00022475"/>
    </source>
</evidence>
<keyword evidence="5 12" id="KW-0812">Transmembrane</keyword>
<dbReference type="EMBL" id="DPVG01000123">
    <property type="protein sequence ID" value="HCK23822.1"/>
    <property type="molecule type" value="Genomic_DNA"/>
</dbReference>
<evidence type="ECO:0000313" key="13">
    <source>
        <dbReference type="EMBL" id="HCK23822.1"/>
    </source>
</evidence>
<evidence type="ECO:0000256" key="8">
    <source>
        <dbReference type="ARBA" id="ARBA00023065"/>
    </source>
</evidence>
<dbReference type="AlphaFoldDB" id="A0A3D2SC35"/>
<comment type="subcellular location">
    <subcellularLocation>
        <location evidence="1">Cell membrane</location>
        <topology evidence="1">Multi-pass membrane protein</topology>
    </subcellularLocation>
</comment>
<dbReference type="Pfam" id="PF01544">
    <property type="entry name" value="CorA"/>
    <property type="match status" value="1"/>
</dbReference>
<dbReference type="GO" id="GO:0050897">
    <property type="term" value="F:cobalt ion binding"/>
    <property type="evidence" value="ECO:0007669"/>
    <property type="project" value="TreeGrafter"/>
</dbReference>
<dbReference type="GO" id="GO:0015095">
    <property type="term" value="F:magnesium ion transmembrane transporter activity"/>
    <property type="evidence" value="ECO:0007669"/>
    <property type="project" value="TreeGrafter"/>
</dbReference>
<keyword evidence="3" id="KW-0813">Transport</keyword>
<feature type="transmembrane region" description="Helical" evidence="12">
    <location>
        <begin position="52"/>
        <end position="71"/>
    </location>
</feature>
<accession>A0A3D2SC35</accession>
<gene>
    <name evidence="13" type="ORF">DHW31_03410</name>
</gene>
<dbReference type="GO" id="GO:0000287">
    <property type="term" value="F:magnesium ion binding"/>
    <property type="evidence" value="ECO:0007669"/>
    <property type="project" value="TreeGrafter"/>
</dbReference>
<comment type="similarity">
    <text evidence="2">Belongs to the CorA metal ion transporter (MIT) (TC 1.A.35) family.</text>
</comment>
<protein>
    <submittedName>
        <fullName evidence="13">Magnesium and cobalt transport protein CorA</fullName>
    </submittedName>
</protein>